<dbReference type="STRING" id="1423781.FD06_GL000501"/>
<dbReference type="CDD" id="cd00093">
    <property type="entry name" value="HTH_XRE"/>
    <property type="match status" value="1"/>
</dbReference>
<evidence type="ECO:0000313" key="2">
    <source>
        <dbReference type="EMBL" id="KRM67781.1"/>
    </source>
</evidence>
<dbReference type="Proteomes" id="UP000052012">
    <property type="component" value="Unassembled WGS sequence"/>
</dbReference>
<dbReference type="OrthoDB" id="1150409at2"/>
<evidence type="ECO:0000313" key="3">
    <source>
        <dbReference type="Proteomes" id="UP000052012"/>
    </source>
</evidence>
<dbReference type="GO" id="GO:0003677">
    <property type="term" value="F:DNA binding"/>
    <property type="evidence" value="ECO:0007669"/>
    <property type="project" value="InterPro"/>
</dbReference>
<feature type="domain" description="HTH cro/C1-type" evidence="1">
    <location>
        <begin position="9"/>
        <end position="42"/>
    </location>
</feature>
<dbReference type="SUPFAM" id="SSF48452">
    <property type="entry name" value="TPR-like"/>
    <property type="match status" value="1"/>
</dbReference>
<gene>
    <name evidence="2" type="ORF">FD06_GL000501</name>
</gene>
<comment type="caution">
    <text evidence="2">The sequence shown here is derived from an EMBL/GenBank/DDBJ whole genome shotgun (WGS) entry which is preliminary data.</text>
</comment>
<accession>A0A0R2AM94</accession>
<dbReference type="PATRIC" id="fig|1423781.4.peg.514"/>
<dbReference type="InterPro" id="IPR011990">
    <property type="entry name" value="TPR-like_helical_dom_sf"/>
</dbReference>
<organism evidence="2 3">
    <name type="scientific">Apilactobacillus ozensis DSM 23829 = JCM 17196</name>
    <dbReference type="NCBI Taxonomy" id="1423781"/>
    <lineage>
        <taxon>Bacteria</taxon>
        <taxon>Bacillati</taxon>
        <taxon>Bacillota</taxon>
        <taxon>Bacilli</taxon>
        <taxon>Lactobacillales</taxon>
        <taxon>Lactobacillaceae</taxon>
        <taxon>Apilactobacillus</taxon>
    </lineage>
</organism>
<dbReference type="InterPro" id="IPR001387">
    <property type="entry name" value="Cro/C1-type_HTH"/>
</dbReference>
<dbReference type="SUPFAM" id="SSF47413">
    <property type="entry name" value="lambda repressor-like DNA-binding domains"/>
    <property type="match status" value="1"/>
</dbReference>
<name>A0A0R2AM94_9LACO</name>
<dbReference type="PROSITE" id="PS50943">
    <property type="entry name" value="HTH_CROC1"/>
    <property type="match status" value="1"/>
</dbReference>
<reference evidence="2 3" key="1">
    <citation type="journal article" date="2015" name="Genome Announc.">
        <title>Expanding the biotechnology potential of lactobacilli through comparative genomics of 213 strains and associated genera.</title>
        <authorList>
            <person name="Sun Z."/>
            <person name="Harris H.M."/>
            <person name="McCann A."/>
            <person name="Guo C."/>
            <person name="Argimon S."/>
            <person name="Zhang W."/>
            <person name="Yang X."/>
            <person name="Jeffery I.B."/>
            <person name="Cooney J.C."/>
            <person name="Kagawa T.F."/>
            <person name="Liu W."/>
            <person name="Song Y."/>
            <person name="Salvetti E."/>
            <person name="Wrobel A."/>
            <person name="Rasinkangas P."/>
            <person name="Parkhill J."/>
            <person name="Rea M.C."/>
            <person name="O'Sullivan O."/>
            <person name="Ritari J."/>
            <person name="Douillard F.P."/>
            <person name="Paul Ross R."/>
            <person name="Yang R."/>
            <person name="Briner A.E."/>
            <person name="Felis G.E."/>
            <person name="de Vos W.M."/>
            <person name="Barrangou R."/>
            <person name="Klaenhammer T.R."/>
            <person name="Caufield P.W."/>
            <person name="Cui Y."/>
            <person name="Zhang H."/>
            <person name="O'Toole P.W."/>
        </authorList>
    </citation>
    <scope>NUCLEOTIDE SEQUENCE [LARGE SCALE GENOMIC DNA]</scope>
    <source>
        <strain evidence="2 3">DSM 23829</strain>
    </source>
</reference>
<dbReference type="Gene3D" id="1.25.40.10">
    <property type="entry name" value="Tetratricopeptide repeat domain"/>
    <property type="match status" value="1"/>
</dbReference>
<keyword evidence="3" id="KW-1185">Reference proteome</keyword>
<dbReference type="InterPro" id="IPR010982">
    <property type="entry name" value="Lambda_DNA-bd_dom_sf"/>
</dbReference>
<dbReference type="EMBL" id="AYYQ01000035">
    <property type="protein sequence ID" value="KRM67781.1"/>
    <property type="molecule type" value="Genomic_DNA"/>
</dbReference>
<evidence type="ECO:0000259" key="1">
    <source>
        <dbReference type="PROSITE" id="PS50943"/>
    </source>
</evidence>
<protein>
    <recommendedName>
        <fullName evidence="1">HTH cro/C1-type domain-containing protein</fullName>
    </recommendedName>
</protein>
<dbReference type="AlphaFoldDB" id="A0A0R2AM94"/>
<sequence>MQLCKGICTQPNISTIEKNGSCPSISTVSSICKKLDISIDEVVNGSENNFNHSEDVDNYIFSNQWLKASDYLQNVNYDLIDSKTNRIKYNYCNGYLQFHLHKDLNQAMFFYNQVIRLCKNIPNNVYSIGASVGILEIYLVQKQLDVRHLLSQINSLSYDLSKIDFDEHNGKFLTLLYSKIIENYQLLGMYEESLRFYGSVISNIKRNFVAFKLCELKNLKAISLFKLDNNIEAFKHLKFALDLGSFYKNDMSVAISKKLYIQFKKGTLEEI</sequence>
<proteinExistence type="predicted"/>